<dbReference type="AlphaFoldDB" id="A0A6G1J835"/>
<reference evidence="3" key="1">
    <citation type="journal article" date="2020" name="Stud. Mycol.">
        <title>101 Dothideomycetes genomes: a test case for predicting lifestyles and emergence of pathogens.</title>
        <authorList>
            <person name="Haridas S."/>
            <person name="Albert R."/>
            <person name="Binder M."/>
            <person name="Bloem J."/>
            <person name="Labutti K."/>
            <person name="Salamov A."/>
            <person name="Andreopoulos B."/>
            <person name="Baker S."/>
            <person name="Barry K."/>
            <person name="Bills G."/>
            <person name="Bluhm B."/>
            <person name="Cannon C."/>
            <person name="Castanera R."/>
            <person name="Culley D."/>
            <person name="Daum C."/>
            <person name="Ezra D."/>
            <person name="Gonzalez J."/>
            <person name="Henrissat B."/>
            <person name="Kuo A."/>
            <person name="Liang C."/>
            <person name="Lipzen A."/>
            <person name="Lutzoni F."/>
            <person name="Magnuson J."/>
            <person name="Mondo S."/>
            <person name="Nolan M."/>
            <person name="Ohm R."/>
            <person name="Pangilinan J."/>
            <person name="Park H.-J."/>
            <person name="Ramirez L."/>
            <person name="Alfaro M."/>
            <person name="Sun H."/>
            <person name="Tritt A."/>
            <person name="Yoshinaga Y."/>
            <person name="Zwiers L.-H."/>
            <person name="Turgeon B."/>
            <person name="Goodwin S."/>
            <person name="Spatafora J."/>
            <person name="Crous P."/>
            <person name="Grigoriev I."/>
        </authorList>
    </citation>
    <scope>NUCLEOTIDE SEQUENCE</scope>
    <source>
        <strain evidence="3">CBS 122367</strain>
    </source>
</reference>
<organism evidence="3 4">
    <name type="scientific">Lentithecium fluviatile CBS 122367</name>
    <dbReference type="NCBI Taxonomy" id="1168545"/>
    <lineage>
        <taxon>Eukaryota</taxon>
        <taxon>Fungi</taxon>
        <taxon>Dikarya</taxon>
        <taxon>Ascomycota</taxon>
        <taxon>Pezizomycotina</taxon>
        <taxon>Dothideomycetes</taxon>
        <taxon>Pleosporomycetidae</taxon>
        <taxon>Pleosporales</taxon>
        <taxon>Massarineae</taxon>
        <taxon>Lentitheciaceae</taxon>
        <taxon>Lentithecium</taxon>
    </lineage>
</organism>
<evidence type="ECO:0000313" key="4">
    <source>
        <dbReference type="Proteomes" id="UP000799291"/>
    </source>
</evidence>
<dbReference type="OrthoDB" id="3692823at2759"/>
<feature type="region of interest" description="Disordered" evidence="2">
    <location>
        <begin position="108"/>
        <end position="127"/>
    </location>
</feature>
<feature type="coiled-coil region" evidence="1">
    <location>
        <begin position="71"/>
        <end position="98"/>
    </location>
</feature>
<accession>A0A6G1J835</accession>
<feature type="region of interest" description="Disordered" evidence="2">
    <location>
        <begin position="265"/>
        <end position="506"/>
    </location>
</feature>
<feature type="region of interest" description="Disordered" evidence="2">
    <location>
        <begin position="610"/>
        <end position="638"/>
    </location>
</feature>
<keyword evidence="1" id="KW-0175">Coiled coil</keyword>
<feature type="compositionally biased region" description="Polar residues" evidence="2">
    <location>
        <begin position="138"/>
        <end position="164"/>
    </location>
</feature>
<dbReference type="EMBL" id="MU005576">
    <property type="protein sequence ID" value="KAF2686568.1"/>
    <property type="molecule type" value="Genomic_DNA"/>
</dbReference>
<evidence type="ECO:0000256" key="1">
    <source>
        <dbReference type="SAM" id="Coils"/>
    </source>
</evidence>
<gene>
    <name evidence="3" type="ORF">K458DRAFT_199805</name>
</gene>
<feature type="compositionally biased region" description="Polar residues" evidence="2">
    <location>
        <begin position="300"/>
        <end position="309"/>
    </location>
</feature>
<dbReference type="Proteomes" id="UP000799291">
    <property type="component" value="Unassembled WGS sequence"/>
</dbReference>
<feature type="compositionally biased region" description="Low complexity" evidence="2">
    <location>
        <begin position="169"/>
        <end position="185"/>
    </location>
</feature>
<proteinExistence type="predicted"/>
<keyword evidence="4" id="KW-1185">Reference proteome</keyword>
<name>A0A6G1J835_9PLEO</name>
<feature type="compositionally biased region" description="Low complexity" evidence="2">
    <location>
        <begin position="341"/>
        <end position="354"/>
    </location>
</feature>
<protein>
    <submittedName>
        <fullName evidence="3">Uncharacterized protein</fullName>
    </submittedName>
</protein>
<feature type="region of interest" description="Disordered" evidence="2">
    <location>
        <begin position="133"/>
        <end position="188"/>
    </location>
</feature>
<evidence type="ECO:0000313" key="3">
    <source>
        <dbReference type="EMBL" id="KAF2686568.1"/>
    </source>
</evidence>
<evidence type="ECO:0000256" key="2">
    <source>
        <dbReference type="SAM" id="MobiDB-lite"/>
    </source>
</evidence>
<feature type="compositionally biased region" description="Polar residues" evidence="2">
    <location>
        <begin position="381"/>
        <end position="409"/>
    </location>
</feature>
<sequence>MNQQNFFTSLPPRLFQPSPGTHHLVASQPLKSNCLTKAIDLTSSIRPTMDPPNTASFGRSSSMALIPWELAQELTQELDQESERQEQYASALREIENSMHYHLMVANESPQSHSRVGSADGPITLPSLMSLDKDCEEQSSTSSPDSDKTVTPASKSTVRPQNSEGGRTGAASSSNSASTRGSSRSVPEDVAPQYAAGHQYNYPSSVFSSPAPTFMPTTIRLTGNILPKSSSEPLLGYNSSAPELGYMNAWQSPASPSLRQTPYISGTLGRGGIPQHSIKSADRLASTPTPAPTPMGTTTQDAYTPPSNMHQRKPSNRNSAIPPMPSRLGPGHPRNDLGPDTSRLVSSPSTSSMTPQRHLRDQSWRQGGLTARYGQPVGMMNTASSTPRKPGEWNTTHTHTHTRYPSDSNDPFIERRPASLVPPRATPTPAPTPISMQTDGRVGPSTQPPVTPSPAKSRFFAHPRGVPSTHPTSTGYGPQHEDTPTTTKTPAPTSSSTPTQDAPIPPVPLTNPCLATRQSWILHTASHIASCSRAHLHVKTQYALHPSPENLETLHHTQTALKEATDLEKRVEARRNLFMPGGMRALRTGFGAGVGDGFAGGYVGEGGTGTATTGTADGGGCGGGEEAETEVETQTQTQGRLLGGYMAFLERVCAEGMRRDGEQGAARTGHVDVTDMSEAEKRAVRRYFVGGIEEAMERRVEGARMQAQA</sequence>
<feature type="compositionally biased region" description="Low complexity" evidence="2">
    <location>
        <begin position="484"/>
        <end position="499"/>
    </location>
</feature>